<evidence type="ECO:0000313" key="3">
    <source>
        <dbReference type="Proteomes" id="UP001519460"/>
    </source>
</evidence>
<keyword evidence="3" id="KW-1185">Reference proteome</keyword>
<sequence>MFNSGLQGYKVVAYNDDSFCSYTVTGSRRQRRKFPQCCPKETAAAEEGPKSLARQEGAPGASDIWREGARNWTKGREAFFFSNLTNFQIRGKESFVLSNVPALEARVKNVLPRWSGRRCRENLPRLGLQLPRPAGTTAFLSP</sequence>
<feature type="region of interest" description="Disordered" evidence="1">
    <location>
        <begin position="40"/>
        <end position="66"/>
    </location>
</feature>
<evidence type="ECO:0000313" key="2">
    <source>
        <dbReference type="EMBL" id="KAK7490737.1"/>
    </source>
</evidence>
<protein>
    <submittedName>
        <fullName evidence="2">Uncharacterized protein</fullName>
    </submittedName>
</protein>
<dbReference type="Proteomes" id="UP001519460">
    <property type="component" value="Unassembled WGS sequence"/>
</dbReference>
<dbReference type="EMBL" id="JACVVK020000123">
    <property type="protein sequence ID" value="KAK7490737.1"/>
    <property type="molecule type" value="Genomic_DNA"/>
</dbReference>
<gene>
    <name evidence="2" type="ORF">BaRGS_00017966</name>
</gene>
<proteinExistence type="predicted"/>
<name>A0ABD0KVF3_9CAEN</name>
<reference evidence="2 3" key="1">
    <citation type="journal article" date="2023" name="Sci. Data">
        <title>Genome assembly of the Korean intertidal mud-creeper Batillaria attramentaria.</title>
        <authorList>
            <person name="Patra A.K."/>
            <person name="Ho P.T."/>
            <person name="Jun S."/>
            <person name="Lee S.J."/>
            <person name="Kim Y."/>
            <person name="Won Y.J."/>
        </authorList>
    </citation>
    <scope>NUCLEOTIDE SEQUENCE [LARGE SCALE GENOMIC DNA]</scope>
    <source>
        <strain evidence="2">Wonlab-2016</strain>
    </source>
</reference>
<comment type="caution">
    <text evidence="2">The sequence shown here is derived from an EMBL/GenBank/DDBJ whole genome shotgun (WGS) entry which is preliminary data.</text>
</comment>
<accession>A0ABD0KVF3</accession>
<dbReference type="AlphaFoldDB" id="A0ABD0KVF3"/>
<organism evidence="2 3">
    <name type="scientific">Batillaria attramentaria</name>
    <dbReference type="NCBI Taxonomy" id="370345"/>
    <lineage>
        <taxon>Eukaryota</taxon>
        <taxon>Metazoa</taxon>
        <taxon>Spiralia</taxon>
        <taxon>Lophotrochozoa</taxon>
        <taxon>Mollusca</taxon>
        <taxon>Gastropoda</taxon>
        <taxon>Caenogastropoda</taxon>
        <taxon>Sorbeoconcha</taxon>
        <taxon>Cerithioidea</taxon>
        <taxon>Batillariidae</taxon>
        <taxon>Batillaria</taxon>
    </lineage>
</organism>
<evidence type="ECO:0000256" key="1">
    <source>
        <dbReference type="SAM" id="MobiDB-lite"/>
    </source>
</evidence>